<dbReference type="AlphaFoldDB" id="A0A6N7EH58"/>
<dbReference type="NCBIfam" id="TIGR00026">
    <property type="entry name" value="hi_GC_TIGR00026"/>
    <property type="match status" value="1"/>
</dbReference>
<dbReference type="OrthoDB" id="3778270at2"/>
<reference evidence="2 3" key="1">
    <citation type="submission" date="2019-10" db="EMBL/GenBank/DDBJ databases">
        <title>Georgenia wutianyii sp. nov. and Georgenia yuyongxinii sp. nov. isolated from plateau pika (Ochotona curzoniae) in the Qinghai-Tibet plateau of China.</title>
        <authorList>
            <person name="Tian Z."/>
        </authorList>
    </citation>
    <scope>NUCLEOTIDE SEQUENCE [LARGE SCALE GENOMIC DNA]</scope>
    <source>
        <strain evidence="2 3">JCM 19765</strain>
    </source>
</reference>
<organism evidence="2 3">
    <name type="scientific">Georgenia subflava</name>
    <dbReference type="NCBI Taxonomy" id="1622177"/>
    <lineage>
        <taxon>Bacteria</taxon>
        <taxon>Bacillati</taxon>
        <taxon>Actinomycetota</taxon>
        <taxon>Actinomycetes</taxon>
        <taxon>Micrococcales</taxon>
        <taxon>Bogoriellaceae</taxon>
        <taxon>Georgenia</taxon>
    </lineage>
</organism>
<keyword evidence="1" id="KW-1133">Transmembrane helix</keyword>
<dbReference type="Gene3D" id="2.30.110.10">
    <property type="entry name" value="Electron Transport, Fmn-binding Protein, Chain A"/>
    <property type="match status" value="1"/>
</dbReference>
<proteinExistence type="predicted"/>
<name>A0A6N7EH58_9MICO</name>
<dbReference type="EMBL" id="WHPC01000046">
    <property type="protein sequence ID" value="MPV37702.1"/>
    <property type="molecule type" value="Genomic_DNA"/>
</dbReference>
<dbReference type="RefSeq" id="WP_152196579.1">
    <property type="nucleotide sequence ID" value="NZ_VUKD01000006.1"/>
</dbReference>
<evidence type="ECO:0000313" key="2">
    <source>
        <dbReference type="EMBL" id="MPV37702.1"/>
    </source>
</evidence>
<protein>
    <submittedName>
        <fullName evidence="2">Nitroreductase family deazaflavin-dependent oxidoreductase</fullName>
    </submittedName>
</protein>
<dbReference type="SUPFAM" id="SSF50475">
    <property type="entry name" value="FMN-binding split barrel"/>
    <property type="match status" value="1"/>
</dbReference>
<evidence type="ECO:0000256" key="1">
    <source>
        <dbReference type="SAM" id="Phobius"/>
    </source>
</evidence>
<feature type="transmembrane region" description="Helical" evidence="1">
    <location>
        <begin position="12"/>
        <end position="31"/>
    </location>
</feature>
<sequence length="151" mass="16586">MRKIPRRLARAPISLFKAGLGWVFGGVLVMVEHTGRTSGLRRYVVLEVVIPEAGAVVVAAGYGRRSQWFRNIVADPRVRLWRGGVVGVRAVAEVLPPAEARALLERYRREHPLRARFVARALGIEGLTSADPLPADVGERVPLVRVAAVPR</sequence>
<accession>A0A6N7EH58</accession>
<comment type="caution">
    <text evidence="2">The sequence shown here is derived from an EMBL/GenBank/DDBJ whole genome shotgun (WGS) entry which is preliminary data.</text>
</comment>
<dbReference type="InterPro" id="IPR012349">
    <property type="entry name" value="Split_barrel_FMN-bd"/>
</dbReference>
<gene>
    <name evidence="2" type="ORF">GB881_11740</name>
</gene>
<keyword evidence="1" id="KW-0472">Membrane</keyword>
<evidence type="ECO:0000313" key="3">
    <source>
        <dbReference type="Proteomes" id="UP000437709"/>
    </source>
</evidence>
<dbReference type="Proteomes" id="UP000437709">
    <property type="component" value="Unassembled WGS sequence"/>
</dbReference>
<dbReference type="GO" id="GO:0016491">
    <property type="term" value="F:oxidoreductase activity"/>
    <property type="evidence" value="ECO:0007669"/>
    <property type="project" value="InterPro"/>
</dbReference>
<keyword evidence="1" id="KW-0812">Transmembrane</keyword>
<dbReference type="Pfam" id="PF04075">
    <property type="entry name" value="F420H2_quin_red"/>
    <property type="match status" value="1"/>
</dbReference>
<feature type="transmembrane region" description="Helical" evidence="1">
    <location>
        <begin position="43"/>
        <end position="62"/>
    </location>
</feature>
<keyword evidence="3" id="KW-1185">Reference proteome</keyword>
<dbReference type="InterPro" id="IPR004378">
    <property type="entry name" value="F420H2_quin_Rdtase"/>
</dbReference>